<evidence type="ECO:0000256" key="2">
    <source>
        <dbReference type="ARBA" id="ARBA00022517"/>
    </source>
</evidence>
<feature type="region of interest" description="Disordered" evidence="7">
    <location>
        <begin position="1"/>
        <end position="69"/>
    </location>
</feature>
<dbReference type="EMBL" id="JANBOH010000061">
    <property type="protein sequence ID" value="KAJ1646440.1"/>
    <property type="molecule type" value="Genomic_DNA"/>
</dbReference>
<evidence type="ECO:0000256" key="7">
    <source>
        <dbReference type="SAM" id="MobiDB-lite"/>
    </source>
</evidence>
<keyword evidence="6" id="KW-0539">Nucleus</keyword>
<dbReference type="GO" id="GO:0106388">
    <property type="term" value="F:rRNA small subunit aminocarboxypropyltransferase activity"/>
    <property type="evidence" value="ECO:0007669"/>
    <property type="project" value="UniProtKB-EC"/>
</dbReference>
<dbReference type="EC" id="2.5.1.157" evidence="6"/>
<evidence type="ECO:0000256" key="5">
    <source>
        <dbReference type="ARBA" id="ARBA00022691"/>
    </source>
</evidence>
<dbReference type="GO" id="GO:0030490">
    <property type="term" value="P:maturation of SSU-rRNA"/>
    <property type="evidence" value="ECO:0007669"/>
    <property type="project" value="TreeGrafter"/>
</dbReference>
<protein>
    <recommendedName>
        <fullName evidence="6">18S rRNA aminocarboxypropyltransferase</fullName>
        <ecNumber evidence="6">2.5.1.157</ecNumber>
    </recommendedName>
</protein>
<evidence type="ECO:0000313" key="10">
    <source>
        <dbReference type="EMBL" id="KAJ1646440.1"/>
    </source>
</evidence>
<name>A0A9W8CK12_9FUNG</name>
<feature type="region of interest" description="Disordered" evidence="7">
    <location>
        <begin position="270"/>
        <end position="317"/>
    </location>
</feature>
<feature type="compositionally biased region" description="Low complexity" evidence="7">
    <location>
        <begin position="270"/>
        <end position="285"/>
    </location>
</feature>
<feature type="compositionally biased region" description="Acidic residues" evidence="7">
    <location>
        <begin position="60"/>
        <end position="69"/>
    </location>
</feature>
<keyword evidence="3 6" id="KW-0698">rRNA processing</keyword>
<comment type="catalytic activity">
    <reaction evidence="6">
        <text>N(1)-methylpseudouridine(1191) in yeast 18S rRNA + S-adenosyl-L-methionine = N(1)-methyl-N(3)-[(3S)-3-amino-3-carboxypropyl]pseudouridine(1191) in yeast 18S rRNA + S-methyl-5'-thioadenosine + H(+)</text>
        <dbReference type="Rhea" id="RHEA:63300"/>
        <dbReference type="Rhea" id="RHEA-COMP:13852"/>
        <dbReference type="Rhea" id="RHEA-COMP:16309"/>
        <dbReference type="ChEBI" id="CHEBI:15378"/>
        <dbReference type="ChEBI" id="CHEBI:17509"/>
        <dbReference type="ChEBI" id="CHEBI:59789"/>
        <dbReference type="ChEBI" id="CHEBI:74890"/>
        <dbReference type="ChEBI" id="CHEBI:146234"/>
    </reaction>
</comment>
<evidence type="ECO:0000313" key="11">
    <source>
        <dbReference type="Proteomes" id="UP001145021"/>
    </source>
</evidence>
<keyword evidence="1 6" id="KW-0963">Cytoplasm</keyword>
<feature type="domain" description="RNase L inhibitor RLI-like possible metal-binding" evidence="9">
    <location>
        <begin position="82"/>
        <end position="114"/>
    </location>
</feature>
<dbReference type="Proteomes" id="UP001145021">
    <property type="component" value="Unassembled WGS sequence"/>
</dbReference>
<comment type="similarity">
    <text evidence="6">Belongs to the TDD superfamily. TSR3 family.</text>
</comment>
<comment type="function">
    <text evidence="6">Aminocarboxypropyltransferase that catalyzes the aminocarboxypropyl transfer on pseudouridine at position 1191 (Psi1191) in 18S rRNA. It constitutes the last step in biosynthesis of the hypermodified N1-methyl-N3-(3-amino-3-carboxypropyl) pseudouridine (m1acp3-Psi) conserved in eukaryotic 18S rRNA.</text>
</comment>
<evidence type="ECO:0000259" key="9">
    <source>
        <dbReference type="Pfam" id="PF04068"/>
    </source>
</evidence>
<feature type="binding site" evidence="6">
    <location>
        <position position="145"/>
    </location>
    <ligand>
        <name>S-adenosyl-L-methionine</name>
        <dbReference type="ChEBI" id="CHEBI:59789"/>
    </ligand>
</feature>
<dbReference type="PANTHER" id="PTHR20426:SF0">
    <property type="entry name" value="18S RRNA AMINOCARBOXYPROPYLTRANSFERASE"/>
    <property type="match status" value="1"/>
</dbReference>
<feature type="compositionally biased region" description="Basic residues" evidence="7">
    <location>
        <begin position="1"/>
        <end position="10"/>
    </location>
</feature>
<dbReference type="Pfam" id="PF04068">
    <property type="entry name" value="Fer4_RLI"/>
    <property type="match status" value="1"/>
</dbReference>
<keyword evidence="11" id="KW-1185">Reference proteome</keyword>
<evidence type="ECO:0000256" key="3">
    <source>
        <dbReference type="ARBA" id="ARBA00022552"/>
    </source>
</evidence>
<feature type="binding site" evidence="6">
    <location>
        <position position="168"/>
    </location>
    <ligand>
        <name>S-adenosyl-L-methionine</name>
        <dbReference type="ChEBI" id="CHEBI:59789"/>
    </ligand>
</feature>
<comment type="catalytic activity">
    <reaction evidence="6">
        <text>an N(1)-methylpseudouridine in rRNA + S-adenosyl-L-methionine = N(1)-methyl-N(3)-[(3S)-3-amino-3-carboxypropyl]pseudouridine in rRNA + S-methyl-5'-thioadenosine + H(+)</text>
        <dbReference type="Rhea" id="RHEA:63296"/>
        <dbReference type="Rhea" id="RHEA-COMP:11634"/>
        <dbReference type="Rhea" id="RHEA-COMP:16310"/>
        <dbReference type="ChEBI" id="CHEBI:15378"/>
        <dbReference type="ChEBI" id="CHEBI:17509"/>
        <dbReference type="ChEBI" id="CHEBI:59789"/>
        <dbReference type="ChEBI" id="CHEBI:74890"/>
        <dbReference type="ChEBI" id="CHEBI:146234"/>
        <dbReference type="EC" id="2.5.1.157"/>
    </reaction>
</comment>
<proteinExistence type="inferred from homology"/>
<feature type="compositionally biased region" description="Acidic residues" evidence="7">
    <location>
        <begin position="286"/>
        <end position="308"/>
    </location>
</feature>
<evidence type="ECO:0000256" key="4">
    <source>
        <dbReference type="ARBA" id="ARBA00022679"/>
    </source>
</evidence>
<feature type="binding site" evidence="6">
    <location>
        <position position="183"/>
    </location>
    <ligand>
        <name>S-adenosyl-L-methionine</name>
        <dbReference type="ChEBI" id="CHEBI:59789"/>
    </ligand>
</feature>
<feature type="region of interest" description="Disordered" evidence="7">
    <location>
        <begin position="348"/>
        <end position="377"/>
    </location>
</feature>
<keyword evidence="5 6" id="KW-0949">S-adenosyl-L-methionine</keyword>
<accession>A0A9W8CK12</accession>
<dbReference type="InterPro" id="IPR022968">
    <property type="entry name" value="Tsr3-like"/>
</dbReference>
<feature type="compositionally biased region" description="Gly residues" evidence="7">
    <location>
        <begin position="11"/>
        <end position="22"/>
    </location>
</feature>
<dbReference type="AlphaFoldDB" id="A0A9W8CK12"/>
<evidence type="ECO:0000256" key="6">
    <source>
        <dbReference type="HAMAP-Rule" id="MF_03146"/>
    </source>
</evidence>
<dbReference type="GO" id="GO:0005634">
    <property type="term" value="C:nucleus"/>
    <property type="evidence" value="ECO:0007669"/>
    <property type="project" value="UniProtKB-SubCell"/>
</dbReference>
<comment type="caution">
    <text evidence="10">The sequence shown here is derived from an EMBL/GenBank/DDBJ whole genome shotgun (WGS) entry which is preliminary data.</text>
</comment>
<dbReference type="GO" id="GO:1904047">
    <property type="term" value="F:S-adenosyl-L-methionine binding"/>
    <property type="evidence" value="ECO:0007669"/>
    <property type="project" value="UniProtKB-UniRule"/>
</dbReference>
<feature type="compositionally biased region" description="Basic residues" evidence="7">
    <location>
        <begin position="24"/>
        <end position="33"/>
    </location>
</feature>
<dbReference type="NCBIfam" id="NF002621">
    <property type="entry name" value="PRK02287.1"/>
    <property type="match status" value="1"/>
</dbReference>
<reference evidence="10" key="1">
    <citation type="submission" date="2022-07" db="EMBL/GenBank/DDBJ databases">
        <title>Phylogenomic reconstructions and comparative analyses of Kickxellomycotina fungi.</title>
        <authorList>
            <person name="Reynolds N.K."/>
            <person name="Stajich J.E."/>
            <person name="Barry K."/>
            <person name="Grigoriev I.V."/>
            <person name="Crous P."/>
            <person name="Smith M.E."/>
        </authorList>
    </citation>
    <scope>NUCLEOTIDE SEQUENCE</scope>
    <source>
        <strain evidence="10">NBRC 105413</strain>
    </source>
</reference>
<sequence length="377" mass="41893">MVKGGKRGGGIKRGGGGGGGGHNKAPHQHHAKHRYEQSAPSNGGRFGRRYNHQDISEPGESGDNDSDLDAADIDEDVQIPVPLGMWDFDHCDPKRCSGRKLARMGLVKEFRLGQVFKGIVMSPEGQQVVSRADLPIMQQHGAAMIDCSWARLDEVPFNRIKAHHNRLLPYLVAANPVNYGKPWRLNCVEALAASFYIVGWGEIGDRLMEKFKWGHSFKEMNSALFEKYAACEDNKGVLEAQNEWMAMIDRENMLREQSRFVDYADIGAELGNSDSEDSGSGSETSDGVEDGDSETDSDLDFKEDEDVHDLDIGSNNESEIGDRKMARLVRKGIYREVTDRLGNVSYERVLQKPTSDKDDNSDEESTELAAKLDNTII</sequence>
<dbReference type="GO" id="GO:0000455">
    <property type="term" value="P:enzyme-directed rRNA pseudouridine synthesis"/>
    <property type="evidence" value="ECO:0007669"/>
    <property type="project" value="UniProtKB-UniRule"/>
</dbReference>
<evidence type="ECO:0000256" key="1">
    <source>
        <dbReference type="ARBA" id="ARBA00022490"/>
    </source>
</evidence>
<keyword evidence="2 6" id="KW-0690">Ribosome biogenesis</keyword>
<dbReference type="InterPro" id="IPR007209">
    <property type="entry name" value="RNaseL-inhib-like_metal-bd_dom"/>
</dbReference>
<dbReference type="HAMAP" id="MF_01116">
    <property type="entry name" value="TSR3"/>
    <property type="match status" value="1"/>
</dbReference>
<evidence type="ECO:0000259" key="8">
    <source>
        <dbReference type="Pfam" id="PF04034"/>
    </source>
</evidence>
<comment type="subcellular location">
    <subcellularLocation>
        <location evidence="6">Cytoplasm</location>
    </subcellularLocation>
    <subcellularLocation>
        <location evidence="6">Nucleus</location>
    </subcellularLocation>
</comment>
<dbReference type="InterPro" id="IPR007177">
    <property type="entry name" value="Tsr3_C"/>
</dbReference>
<dbReference type="GO" id="GO:0005737">
    <property type="term" value="C:cytoplasm"/>
    <property type="evidence" value="ECO:0007669"/>
    <property type="project" value="UniProtKB-SubCell"/>
</dbReference>
<feature type="domain" description="16S/18S rRNA aminocarboxypropyltransferase Tsr3 C-terminal" evidence="8">
    <location>
        <begin position="119"/>
        <end position="245"/>
    </location>
</feature>
<keyword evidence="4 6" id="KW-0808">Transferase</keyword>
<dbReference type="PANTHER" id="PTHR20426">
    <property type="entry name" value="RIBOSOME BIOGENESIS PROTEIN TSR3 HOMOLOG"/>
    <property type="match status" value="1"/>
</dbReference>
<gene>
    <name evidence="6 10" type="primary">TSR3</name>
    <name evidence="10" type="ORF">LPJ64_002085</name>
</gene>
<organism evidence="10 11">
    <name type="scientific">Coemansia asiatica</name>
    <dbReference type="NCBI Taxonomy" id="1052880"/>
    <lineage>
        <taxon>Eukaryota</taxon>
        <taxon>Fungi</taxon>
        <taxon>Fungi incertae sedis</taxon>
        <taxon>Zoopagomycota</taxon>
        <taxon>Kickxellomycotina</taxon>
        <taxon>Kickxellomycetes</taxon>
        <taxon>Kickxellales</taxon>
        <taxon>Kickxellaceae</taxon>
        <taxon>Coemansia</taxon>
    </lineage>
</organism>
<dbReference type="Pfam" id="PF04034">
    <property type="entry name" value="Ribo_biogen_C"/>
    <property type="match status" value="1"/>
</dbReference>
<feature type="binding site" evidence="6">
    <location>
        <position position="97"/>
    </location>
    <ligand>
        <name>S-adenosyl-L-methionine</name>
        <dbReference type="ChEBI" id="CHEBI:59789"/>
    </ligand>
</feature>